<dbReference type="OrthoDB" id="5978043at2759"/>
<feature type="domain" description="Integrase zinc-binding" evidence="7">
    <location>
        <begin position="765"/>
        <end position="822"/>
    </location>
</feature>
<keyword evidence="9" id="KW-1185">Reference proteome</keyword>
<protein>
    <recommendedName>
        <fullName evidence="1">RNA-directed DNA polymerase</fullName>
        <ecNumber evidence="1">2.7.7.49</ecNumber>
    </recommendedName>
</protein>
<dbReference type="GO" id="GO:0003964">
    <property type="term" value="F:RNA-directed DNA polymerase activity"/>
    <property type="evidence" value="ECO:0007669"/>
    <property type="project" value="UniProtKB-EC"/>
</dbReference>
<dbReference type="InterPro" id="IPR012337">
    <property type="entry name" value="RNaseH-like_sf"/>
</dbReference>
<dbReference type="PANTHER" id="PTHR37984">
    <property type="entry name" value="PROTEIN CBG26694"/>
    <property type="match status" value="1"/>
</dbReference>
<accession>A0A423TDY6</accession>
<keyword evidence="3" id="KW-0548">Nucleotidyltransferase</keyword>
<dbReference type="Pfam" id="PF17921">
    <property type="entry name" value="Integrase_H2C2"/>
    <property type="match status" value="1"/>
</dbReference>
<evidence type="ECO:0000313" key="9">
    <source>
        <dbReference type="Proteomes" id="UP000283509"/>
    </source>
</evidence>
<evidence type="ECO:0000259" key="7">
    <source>
        <dbReference type="Pfam" id="PF17921"/>
    </source>
</evidence>
<name>A0A423TDY6_PENVA</name>
<gene>
    <name evidence="8" type="ORF">C7M84_006797</name>
</gene>
<evidence type="ECO:0000256" key="5">
    <source>
        <dbReference type="ARBA" id="ARBA00022759"/>
    </source>
</evidence>
<feature type="compositionally biased region" description="Basic and acidic residues" evidence="6">
    <location>
        <begin position="677"/>
        <end position="694"/>
    </location>
</feature>
<dbReference type="InterPro" id="IPR050951">
    <property type="entry name" value="Retrovirus_Pol_polyprotein"/>
</dbReference>
<evidence type="ECO:0000256" key="4">
    <source>
        <dbReference type="ARBA" id="ARBA00022722"/>
    </source>
</evidence>
<keyword evidence="5" id="KW-0255">Endonuclease</keyword>
<dbReference type="SUPFAM" id="SSF53098">
    <property type="entry name" value="Ribonuclease H-like"/>
    <property type="match status" value="1"/>
</dbReference>
<keyword evidence="4" id="KW-0540">Nuclease</keyword>
<comment type="caution">
    <text evidence="8">The sequence shown here is derived from an EMBL/GenBank/DDBJ whole genome shotgun (WGS) entry which is preliminary data.</text>
</comment>
<evidence type="ECO:0000256" key="1">
    <source>
        <dbReference type="ARBA" id="ARBA00012493"/>
    </source>
</evidence>
<evidence type="ECO:0000313" key="8">
    <source>
        <dbReference type="EMBL" id="ROT74690.1"/>
    </source>
</evidence>
<keyword evidence="2" id="KW-0808">Transferase</keyword>
<sequence>MLLGSVPGPAAHPQPSLLHQSTQYGPHLQQAILVSQPHAHLHMAPPAAANCTTPYFQSEPAQPCSHACLRSTLASGRDEVPIFCGEMPASLGIQRNQELESWISSIELSTRPATSEAYIHIAQSRVSGYACSVLNSPVFTNIQDWVSFKARLSDQFCGVATAQHFYKMLGQVRMAVGQGLLDFFRAVELAVQQGVCDYPQDIGNAEGLMQRTSREGLPGWLWGQLLWHDFPSARKMIEKCQAVWDSVVGARHTLPDAHGLLRIGQSSSLWPSQPSTRNRMVLGLDHPGQYPDATTPGLEFYGDLLPQVALVGGTPASAVPDTGSQSARIPATTLPRRWSPHRMAGATTVVRRGTRDLCFPLAKAAWVECPSLRAAVLAHRELNNQPRTRFTGRLMIVLEVEGKPFSCFLDTGSEVTMVKREAVTCLPGVHLHASSRALQGVSGQPTPAVAEVDLALTIHRKLSHPLDLSLCQELRGACHDVADETPEAVETPELSQFPSPVAVSPVHVAEETVIEARSGKLVAATVTRSSPDDTRLAIVETCTDHLTVPCTLVTVQGCCSSVWVVDLHPKPWKIRPGTVLGYTSFLEPEEVVCTVPVSSMNSDTPDSKPPPEHLMATATPDLELEEFPEEDEFLDCGEFQDDDYHSTACLDFGYEDEDFFVFPDTAALDEACDVSPSEEKARPLEQAQEPHEDATEPLDLTRMMAVQMQEHQLQELACADLLGWLEGRQTVRRERPAAISSFEVEEGVLYYLRNFPDRVVRQVYIPNHLQPQALRHGHCPPTAIHPGVHLTFQNLQGAWYFPNMYRLAREYVVRCHACQQRKGVTGRAPMEGYPLPEAPLTIAWSSPLMSGARFWRHCKCSTFSVAYHLQSNGVVECTKQTVKDALAALARQAPSQWPTHLPAVHLTLNSAIHRDVGDQPLYLLTGRMALFGKGLTNRQTIDPDLSLARLADARRLAVEVSRKMQDRWLGPCCVQQQLGPVSYDVLDLQPPYRAVRIHANQMRPYTPAAEVDFLEDDDRVMCE</sequence>
<reference evidence="8 9" key="1">
    <citation type="submission" date="2018-04" db="EMBL/GenBank/DDBJ databases">
        <authorList>
            <person name="Zhang X."/>
            <person name="Yuan J."/>
            <person name="Li F."/>
            <person name="Xiang J."/>
        </authorList>
    </citation>
    <scope>NUCLEOTIDE SEQUENCE [LARGE SCALE GENOMIC DNA]</scope>
    <source>
        <tissue evidence="8">Muscle</tissue>
    </source>
</reference>
<proteinExistence type="predicted"/>
<dbReference type="Proteomes" id="UP000283509">
    <property type="component" value="Unassembled WGS sequence"/>
</dbReference>
<keyword evidence="5" id="KW-0378">Hydrolase</keyword>
<feature type="region of interest" description="Disordered" evidence="6">
    <location>
        <begin position="676"/>
        <end position="695"/>
    </location>
</feature>
<evidence type="ECO:0000256" key="3">
    <source>
        <dbReference type="ARBA" id="ARBA00022695"/>
    </source>
</evidence>
<dbReference type="InterPro" id="IPR041588">
    <property type="entry name" value="Integrase_H2C2"/>
</dbReference>
<dbReference type="InterPro" id="IPR036397">
    <property type="entry name" value="RNaseH_sf"/>
</dbReference>
<dbReference type="Gene3D" id="3.30.420.10">
    <property type="entry name" value="Ribonuclease H-like superfamily/Ribonuclease H"/>
    <property type="match status" value="1"/>
</dbReference>
<evidence type="ECO:0000256" key="2">
    <source>
        <dbReference type="ARBA" id="ARBA00022679"/>
    </source>
</evidence>
<reference evidence="8 9" key="2">
    <citation type="submission" date="2019-01" db="EMBL/GenBank/DDBJ databases">
        <title>The decoding of complex shrimp genome reveals the adaptation for benthos swimmer, frequently molting mechanism and breeding impact on genome.</title>
        <authorList>
            <person name="Sun Y."/>
            <person name="Gao Y."/>
            <person name="Yu Y."/>
        </authorList>
    </citation>
    <scope>NUCLEOTIDE SEQUENCE [LARGE SCALE GENOMIC DNA]</scope>
    <source>
        <tissue evidence="8">Muscle</tissue>
    </source>
</reference>
<organism evidence="8 9">
    <name type="scientific">Penaeus vannamei</name>
    <name type="common">Whiteleg shrimp</name>
    <name type="synonym">Litopenaeus vannamei</name>
    <dbReference type="NCBI Taxonomy" id="6689"/>
    <lineage>
        <taxon>Eukaryota</taxon>
        <taxon>Metazoa</taxon>
        <taxon>Ecdysozoa</taxon>
        <taxon>Arthropoda</taxon>
        <taxon>Crustacea</taxon>
        <taxon>Multicrustacea</taxon>
        <taxon>Malacostraca</taxon>
        <taxon>Eumalacostraca</taxon>
        <taxon>Eucarida</taxon>
        <taxon>Decapoda</taxon>
        <taxon>Dendrobranchiata</taxon>
        <taxon>Penaeoidea</taxon>
        <taxon>Penaeidae</taxon>
        <taxon>Penaeus</taxon>
    </lineage>
</organism>
<dbReference type="PANTHER" id="PTHR37984:SF5">
    <property type="entry name" value="PROTEIN NYNRIN-LIKE"/>
    <property type="match status" value="1"/>
</dbReference>
<dbReference type="GO" id="GO:0004519">
    <property type="term" value="F:endonuclease activity"/>
    <property type="evidence" value="ECO:0007669"/>
    <property type="project" value="UniProtKB-KW"/>
</dbReference>
<dbReference type="InterPro" id="IPR021109">
    <property type="entry name" value="Peptidase_aspartic_dom_sf"/>
</dbReference>
<dbReference type="GO" id="GO:0003676">
    <property type="term" value="F:nucleic acid binding"/>
    <property type="evidence" value="ECO:0007669"/>
    <property type="project" value="InterPro"/>
</dbReference>
<feature type="region of interest" description="Disordered" evidence="6">
    <location>
        <begin position="1"/>
        <end position="20"/>
    </location>
</feature>
<dbReference type="Gene3D" id="1.10.340.70">
    <property type="match status" value="1"/>
</dbReference>
<dbReference type="FunFam" id="1.10.340.70:FF:000001">
    <property type="entry name" value="Retrovirus-related Pol polyprotein from transposon gypsy-like Protein"/>
    <property type="match status" value="1"/>
</dbReference>
<dbReference type="EC" id="2.7.7.49" evidence="1"/>
<dbReference type="SUPFAM" id="SSF50630">
    <property type="entry name" value="Acid proteases"/>
    <property type="match status" value="1"/>
</dbReference>
<dbReference type="AlphaFoldDB" id="A0A423TDY6"/>
<dbReference type="EMBL" id="QCYY01001860">
    <property type="protein sequence ID" value="ROT74690.1"/>
    <property type="molecule type" value="Genomic_DNA"/>
</dbReference>
<evidence type="ECO:0000256" key="6">
    <source>
        <dbReference type="SAM" id="MobiDB-lite"/>
    </source>
</evidence>